<dbReference type="Proteomes" id="UP001374535">
    <property type="component" value="Chromosome 2"/>
</dbReference>
<comment type="function">
    <text evidence="1">NDH shuttles electrons from NAD(P)H:plastoquinone, via FMN and iron-sulfur (Fe-S) centers, to quinones in the photosynthetic chain and possibly in a chloroplast respiratory chain. The immediate electron acceptor for the enzyme in this species is believed to be plastoquinone. Couples the redox reaction to proton translocation, and thus conserves the redox energy in a proton gradient.</text>
</comment>
<dbReference type="PANTHER" id="PTHR36900">
    <property type="entry name" value="NAD(P)H-QUINONE OXIDOREDUCTASE SUBUNIT M, CHLOROPLASTIC"/>
    <property type="match status" value="1"/>
</dbReference>
<keyword evidence="18" id="KW-1185">Reference proteome</keyword>
<comment type="subcellular location">
    <subcellularLocation>
        <location evidence="2">Plastid</location>
        <location evidence="2">Chloroplast thylakoid membrane</location>
        <topology evidence="2">Peripheral membrane protein</topology>
        <orientation evidence="2">Stromal side</orientation>
    </subcellularLocation>
</comment>
<evidence type="ECO:0000256" key="9">
    <source>
        <dbReference type="ARBA" id="ARBA00022967"/>
    </source>
</evidence>
<evidence type="ECO:0000256" key="10">
    <source>
        <dbReference type="ARBA" id="ARBA00023027"/>
    </source>
</evidence>
<dbReference type="GO" id="GO:0009535">
    <property type="term" value="C:chloroplast thylakoid membrane"/>
    <property type="evidence" value="ECO:0007669"/>
    <property type="project" value="UniProtKB-SubCell"/>
</dbReference>
<name>A0AAQ3S790_VIGMU</name>
<comment type="similarity">
    <text evidence="3">Belongs to the NDH complex subunit M family.</text>
</comment>
<evidence type="ECO:0000256" key="8">
    <source>
        <dbReference type="ARBA" id="ARBA00022957"/>
    </source>
</evidence>
<keyword evidence="9" id="KW-1278">Translocase</keyword>
<accession>A0AAQ3S790</accession>
<evidence type="ECO:0000313" key="17">
    <source>
        <dbReference type="EMBL" id="WVZ20012.1"/>
    </source>
</evidence>
<evidence type="ECO:0000256" key="5">
    <source>
        <dbReference type="ARBA" id="ARBA00017454"/>
    </source>
</evidence>
<evidence type="ECO:0000256" key="2">
    <source>
        <dbReference type="ARBA" id="ARBA00004185"/>
    </source>
</evidence>
<evidence type="ECO:0000256" key="4">
    <source>
        <dbReference type="ARBA" id="ARBA00011851"/>
    </source>
</evidence>
<evidence type="ECO:0000256" key="16">
    <source>
        <dbReference type="SAM" id="MobiDB-lite"/>
    </source>
</evidence>
<feature type="region of interest" description="Disordered" evidence="16">
    <location>
        <begin position="34"/>
        <end position="73"/>
    </location>
</feature>
<evidence type="ECO:0000256" key="15">
    <source>
        <dbReference type="ARBA" id="ARBA00048026"/>
    </source>
</evidence>
<reference evidence="17 18" key="1">
    <citation type="journal article" date="2023" name="Life. Sci Alliance">
        <title>Evolutionary insights into 3D genome organization and epigenetic landscape of Vigna mungo.</title>
        <authorList>
            <person name="Junaid A."/>
            <person name="Singh B."/>
            <person name="Bhatia S."/>
        </authorList>
    </citation>
    <scope>NUCLEOTIDE SEQUENCE [LARGE SCALE GENOMIC DNA]</scope>
    <source>
        <strain evidence="17">Urdbean</strain>
    </source>
</reference>
<proteinExistence type="inferred from homology"/>
<dbReference type="InterPro" id="IPR018922">
    <property type="entry name" value="NdhM"/>
</dbReference>
<comment type="catalytic activity">
    <reaction evidence="15">
        <text>a plastoquinone + NADH + (n+1) H(+)(in) = a plastoquinol + NAD(+) + n H(+)(out)</text>
        <dbReference type="Rhea" id="RHEA:42608"/>
        <dbReference type="Rhea" id="RHEA-COMP:9561"/>
        <dbReference type="Rhea" id="RHEA-COMP:9562"/>
        <dbReference type="ChEBI" id="CHEBI:15378"/>
        <dbReference type="ChEBI" id="CHEBI:17757"/>
        <dbReference type="ChEBI" id="CHEBI:57540"/>
        <dbReference type="ChEBI" id="CHEBI:57945"/>
        <dbReference type="ChEBI" id="CHEBI:62192"/>
    </reaction>
</comment>
<evidence type="ECO:0000256" key="12">
    <source>
        <dbReference type="ARBA" id="ARBA00029860"/>
    </source>
</evidence>
<keyword evidence="11" id="KW-0472">Membrane</keyword>
<dbReference type="AlphaFoldDB" id="A0AAQ3S790"/>
<evidence type="ECO:0000256" key="7">
    <source>
        <dbReference type="ARBA" id="ARBA00022857"/>
    </source>
</evidence>
<dbReference type="GO" id="GO:0048038">
    <property type="term" value="F:quinone binding"/>
    <property type="evidence" value="ECO:0007669"/>
    <property type="project" value="UniProtKB-KW"/>
</dbReference>
<gene>
    <name evidence="17" type="ORF">V8G54_007334</name>
</gene>
<dbReference type="GO" id="GO:0016655">
    <property type="term" value="F:oxidoreductase activity, acting on NAD(P)H, quinone or similar compound as acceptor"/>
    <property type="evidence" value="ECO:0007669"/>
    <property type="project" value="InterPro"/>
</dbReference>
<comment type="catalytic activity">
    <reaction evidence="14">
        <text>a plastoquinone + NADPH + (n+1) H(+)(in) = a plastoquinol + NADP(+) + n H(+)(out)</text>
        <dbReference type="Rhea" id="RHEA:42612"/>
        <dbReference type="Rhea" id="RHEA-COMP:9561"/>
        <dbReference type="Rhea" id="RHEA-COMP:9562"/>
        <dbReference type="ChEBI" id="CHEBI:15378"/>
        <dbReference type="ChEBI" id="CHEBI:17757"/>
        <dbReference type="ChEBI" id="CHEBI:57783"/>
        <dbReference type="ChEBI" id="CHEBI:58349"/>
        <dbReference type="ChEBI" id="CHEBI:62192"/>
    </reaction>
</comment>
<evidence type="ECO:0000256" key="6">
    <source>
        <dbReference type="ARBA" id="ARBA00022719"/>
    </source>
</evidence>
<comment type="subunit">
    <text evidence="4">Part of the chloroplast NDH complex, composed of a mixture of chloroplast and nucleus encoded subunits. Component of the NDH subcomplex A, at least composed of ndhH, ndhI, ndhJ, ndhK, ndhL, ndhM, ndhN and ndhO.</text>
</comment>
<organism evidence="17 18">
    <name type="scientific">Vigna mungo</name>
    <name type="common">Black gram</name>
    <name type="synonym">Phaseolus mungo</name>
    <dbReference type="NCBI Taxonomy" id="3915"/>
    <lineage>
        <taxon>Eukaryota</taxon>
        <taxon>Viridiplantae</taxon>
        <taxon>Streptophyta</taxon>
        <taxon>Embryophyta</taxon>
        <taxon>Tracheophyta</taxon>
        <taxon>Spermatophyta</taxon>
        <taxon>Magnoliopsida</taxon>
        <taxon>eudicotyledons</taxon>
        <taxon>Gunneridae</taxon>
        <taxon>Pentapetalae</taxon>
        <taxon>rosids</taxon>
        <taxon>fabids</taxon>
        <taxon>Fabales</taxon>
        <taxon>Fabaceae</taxon>
        <taxon>Papilionoideae</taxon>
        <taxon>50 kb inversion clade</taxon>
        <taxon>NPAAA clade</taxon>
        <taxon>indigoferoid/millettioid clade</taxon>
        <taxon>Phaseoleae</taxon>
        <taxon>Vigna</taxon>
    </lineage>
</organism>
<dbReference type="EMBL" id="CP144699">
    <property type="protein sequence ID" value="WVZ20012.1"/>
    <property type="molecule type" value="Genomic_DNA"/>
</dbReference>
<dbReference type="Pfam" id="PF10664">
    <property type="entry name" value="NdhM"/>
    <property type="match status" value="1"/>
</dbReference>
<evidence type="ECO:0000256" key="13">
    <source>
        <dbReference type="ARBA" id="ARBA00031769"/>
    </source>
</evidence>
<evidence type="ECO:0000256" key="11">
    <source>
        <dbReference type="ARBA" id="ARBA00023136"/>
    </source>
</evidence>
<keyword evidence="6" id="KW-0874">Quinone</keyword>
<keyword evidence="10" id="KW-0520">NAD</keyword>
<keyword evidence="7" id="KW-0521">NADP</keyword>
<feature type="compositionally biased region" description="Basic and acidic residues" evidence="16">
    <location>
        <begin position="45"/>
        <end position="61"/>
    </location>
</feature>
<protein>
    <recommendedName>
        <fullName evidence="5">NAD(P)H-quinone oxidoreductase subunit M, chloroplastic</fullName>
    </recommendedName>
    <alternativeName>
        <fullName evidence="13">NAD(P)H dehydrogenase subunit M</fullName>
    </alternativeName>
    <alternativeName>
        <fullName evidence="12">NADH-plastoquinone oxidoreductase subunit M</fullName>
    </alternativeName>
</protein>
<sequence length="223" mass="25917">MATSCSYMVSTKLSMLGWSGGRREVRNRRTVLVSAQQQSDVQEAEDMKEKEQEQVQSEKPKPKGTIPRPVEPQVNVKSKNMIREYGGQWLSCTTRHVRIFAAYIDPVTFEFDQTQMDKLTLILDPTDEFLWNPETCNMVYSYFQELVDHYEVGVREYGGKEDGAPLNDYTLRLIGSDIEHYIRKMLYDGLIKYNMNARVLNFSMGKPRIMFDNDIKPEVSMEK</sequence>
<evidence type="ECO:0000256" key="14">
    <source>
        <dbReference type="ARBA" id="ARBA00047726"/>
    </source>
</evidence>
<evidence type="ECO:0000313" key="18">
    <source>
        <dbReference type="Proteomes" id="UP001374535"/>
    </source>
</evidence>
<dbReference type="PANTHER" id="PTHR36900:SF1">
    <property type="entry name" value="NAD(P)H-QUINONE OXIDOREDUCTASE SUBUNIT M, CHLOROPLASTIC"/>
    <property type="match status" value="1"/>
</dbReference>
<evidence type="ECO:0000256" key="1">
    <source>
        <dbReference type="ARBA" id="ARBA00004059"/>
    </source>
</evidence>
<keyword evidence="8" id="KW-0618">Plastoquinone</keyword>
<evidence type="ECO:0000256" key="3">
    <source>
        <dbReference type="ARBA" id="ARBA00009484"/>
    </source>
</evidence>